<proteinExistence type="predicted"/>
<feature type="region of interest" description="Disordered" evidence="1">
    <location>
        <begin position="86"/>
        <end position="128"/>
    </location>
</feature>
<dbReference type="EMBL" id="JAGGKE010000003">
    <property type="protein sequence ID" value="MBP1901384.1"/>
    <property type="molecule type" value="Genomic_DNA"/>
</dbReference>
<dbReference type="Proteomes" id="UP000770586">
    <property type="component" value="Unassembled WGS sequence"/>
</dbReference>
<organism evidence="2 3">
    <name type="scientific">Halorubrum trapanicum</name>
    <dbReference type="NCBI Taxonomy" id="29284"/>
    <lineage>
        <taxon>Archaea</taxon>
        <taxon>Methanobacteriati</taxon>
        <taxon>Methanobacteriota</taxon>
        <taxon>Stenosarchaea group</taxon>
        <taxon>Halobacteria</taxon>
        <taxon>Halobacteriales</taxon>
        <taxon>Haloferacaceae</taxon>
        <taxon>Halorubrum</taxon>
    </lineage>
</organism>
<evidence type="ECO:0000313" key="3">
    <source>
        <dbReference type="Proteomes" id="UP000770586"/>
    </source>
</evidence>
<name>A0A8J7ULS6_9EURY</name>
<gene>
    <name evidence="2" type="ORF">J2744_001054</name>
</gene>
<feature type="compositionally biased region" description="Basic and acidic residues" evidence="1">
    <location>
        <begin position="86"/>
        <end position="120"/>
    </location>
</feature>
<accession>A0A8J7ULS6</accession>
<feature type="region of interest" description="Disordered" evidence="1">
    <location>
        <begin position="239"/>
        <end position="305"/>
    </location>
</feature>
<protein>
    <submittedName>
        <fullName evidence="2">Uncharacterized protein</fullName>
    </submittedName>
</protein>
<evidence type="ECO:0000313" key="2">
    <source>
        <dbReference type="EMBL" id="MBP1901384.1"/>
    </source>
</evidence>
<dbReference type="AlphaFoldDB" id="A0A8J7ULS6"/>
<feature type="compositionally biased region" description="Basic and acidic residues" evidence="1">
    <location>
        <begin position="261"/>
        <end position="274"/>
    </location>
</feature>
<reference evidence="2 3" key="1">
    <citation type="submission" date="2021-03" db="EMBL/GenBank/DDBJ databases">
        <title>Genomic Encyclopedia of Type Strains, Phase IV (KMG-IV): sequencing the most valuable type-strain genomes for metagenomic binning, comparative biology and taxonomic classification.</title>
        <authorList>
            <person name="Goeker M."/>
        </authorList>
    </citation>
    <scope>NUCLEOTIDE SEQUENCE [LARGE SCALE GENOMIC DNA]</scope>
    <source>
        <strain evidence="2 3">DSM 12287</strain>
    </source>
</reference>
<sequence length="316" mass="33828">MVDLLTGLNRIFAFFVGEVRQRPPDTGRFEAEDDAVTFRHRSAVEAVLFEGTKGFAAASAFEIIRVSSGEHLNFVVERRFRQQEVRRGGSLDRGHDSRILDDEGPVGDRESVSLGDERASEATGTGRAPKRVEIVSKEITVLVAELEVTVGLAATGGGPLVGSEKSSVDRSVKISVQFHDVGVPDRLSRVGKSIPTDQQVRASVGVAGRVPDINGVTRDTGVRRTGERTAEFVAIRRTGPIRQIGGDGGGPSGVVRRRGVTHRESRCRTSGRDSEQDEEDGDDSQSNPDGSGPSRAKGKDSVGTFCGGFTAVCGRR</sequence>
<keyword evidence="3" id="KW-1185">Reference proteome</keyword>
<comment type="caution">
    <text evidence="2">The sequence shown here is derived from an EMBL/GenBank/DDBJ whole genome shotgun (WGS) entry which is preliminary data.</text>
</comment>
<evidence type="ECO:0000256" key="1">
    <source>
        <dbReference type="SAM" id="MobiDB-lite"/>
    </source>
</evidence>
<dbReference type="RefSeq" id="WP_321169788.1">
    <property type="nucleotide sequence ID" value="NZ_BAAADX010000006.1"/>
</dbReference>